<dbReference type="RefSeq" id="WP_251966508.1">
    <property type="nucleotide sequence ID" value="NZ_CP146284.1"/>
</dbReference>
<accession>A0ABZ2IUS1</accession>
<comment type="catalytic activity">
    <reaction evidence="6">
        <text>4 Fe(2+) + O2 + 6 H2O = 4 iron(III) oxide-hydroxide + 12 H(+)</text>
        <dbReference type="Rhea" id="RHEA:11972"/>
        <dbReference type="ChEBI" id="CHEBI:15377"/>
        <dbReference type="ChEBI" id="CHEBI:15378"/>
        <dbReference type="ChEBI" id="CHEBI:15379"/>
        <dbReference type="ChEBI" id="CHEBI:29033"/>
        <dbReference type="ChEBI" id="CHEBI:78619"/>
        <dbReference type="EC" id="1.16.3.2"/>
    </reaction>
</comment>
<dbReference type="InterPro" id="IPR008331">
    <property type="entry name" value="Ferritin_DPS_dom"/>
</dbReference>
<dbReference type="CDD" id="cd01055">
    <property type="entry name" value="Nonheme_Ferritin"/>
    <property type="match status" value="1"/>
</dbReference>
<dbReference type="EC" id="1.16.3.2" evidence="6"/>
<evidence type="ECO:0000256" key="4">
    <source>
        <dbReference type="ARBA" id="ARBA00023002"/>
    </source>
</evidence>
<keyword evidence="2 6" id="KW-0409">Iron storage</keyword>
<keyword evidence="9" id="KW-1185">Reference proteome</keyword>
<dbReference type="InterPro" id="IPR012347">
    <property type="entry name" value="Ferritin-like"/>
</dbReference>
<evidence type="ECO:0000259" key="7">
    <source>
        <dbReference type="PROSITE" id="PS50905"/>
    </source>
</evidence>
<evidence type="ECO:0000256" key="3">
    <source>
        <dbReference type="ARBA" id="ARBA00022723"/>
    </source>
</evidence>
<comment type="subcellular location">
    <subcellularLocation>
        <location evidence="6">Cytoplasm</location>
    </subcellularLocation>
</comment>
<keyword evidence="6" id="KW-0963">Cytoplasm</keyword>
<evidence type="ECO:0000256" key="6">
    <source>
        <dbReference type="RuleBase" id="RU361145"/>
    </source>
</evidence>
<dbReference type="InterPro" id="IPR041719">
    <property type="entry name" value="Ferritin_prok"/>
</dbReference>
<reference evidence="8 9" key="1">
    <citation type="submission" date="2024-02" db="EMBL/GenBank/DDBJ databases">
        <title>Whole genome sequencing of Parabacteroides sp. AD58.</title>
        <authorList>
            <person name="Chaplin A.V."/>
            <person name="Pikina A.P."/>
            <person name="Sokolova S.R."/>
            <person name="Korostin D.O."/>
            <person name="Efimov B.A."/>
        </authorList>
    </citation>
    <scope>NUCLEOTIDE SEQUENCE [LARGE SCALE GENOMIC DNA]</scope>
    <source>
        <strain evidence="8 9">AD58</strain>
    </source>
</reference>
<keyword evidence="3 6" id="KW-0479">Metal-binding</keyword>
<name>A0ABZ2IUS1_9BACT</name>
<comment type="function">
    <text evidence="6">Iron-storage protein.</text>
</comment>
<dbReference type="PANTHER" id="PTHR11431:SF127">
    <property type="entry name" value="BACTERIAL NON-HEME FERRITIN"/>
    <property type="match status" value="1"/>
</dbReference>
<dbReference type="InterPro" id="IPR001519">
    <property type="entry name" value="Ferritin"/>
</dbReference>
<sequence length="161" mass="18392">MLLSTKLSEAFNAQVNAEMWSSNLYLSMAVYFKKEGLNGFAHWMEKQAGEELTHAHQLINYCIDRGGDIVIGQVNVVPTAWGSPVEVFEHVYKHEQHVSELIDNMVNIAEEDKDHASRDFLFGFVREQVEEESTAKGILDDLKNYGDHHYGIIDHKLGKRE</sequence>
<dbReference type="EMBL" id="CP146284">
    <property type="protein sequence ID" value="WWV67120.1"/>
    <property type="molecule type" value="Genomic_DNA"/>
</dbReference>
<gene>
    <name evidence="8" type="ORF">NEE14_003795</name>
</gene>
<organism evidence="8 9">
    <name type="scientific">Parabacteroides absconsus</name>
    <dbReference type="NCBI Taxonomy" id="2951805"/>
    <lineage>
        <taxon>Bacteria</taxon>
        <taxon>Pseudomonadati</taxon>
        <taxon>Bacteroidota</taxon>
        <taxon>Bacteroidia</taxon>
        <taxon>Bacteroidales</taxon>
        <taxon>Tannerellaceae</taxon>
        <taxon>Parabacteroides</taxon>
    </lineage>
</organism>
<proteinExistence type="inferred from homology"/>
<evidence type="ECO:0000313" key="8">
    <source>
        <dbReference type="EMBL" id="WWV67120.1"/>
    </source>
</evidence>
<dbReference type="Pfam" id="PF00210">
    <property type="entry name" value="Ferritin"/>
    <property type="match status" value="1"/>
</dbReference>
<comment type="similarity">
    <text evidence="1 6">Belongs to the ferritin family. Prokaryotic subfamily.</text>
</comment>
<dbReference type="PROSITE" id="PS50905">
    <property type="entry name" value="FERRITIN_LIKE"/>
    <property type="match status" value="1"/>
</dbReference>
<dbReference type="InterPro" id="IPR009078">
    <property type="entry name" value="Ferritin-like_SF"/>
</dbReference>
<evidence type="ECO:0000256" key="2">
    <source>
        <dbReference type="ARBA" id="ARBA00022434"/>
    </source>
</evidence>
<protein>
    <recommendedName>
        <fullName evidence="6">Ferritin</fullName>
        <ecNumber evidence="6">1.16.3.2</ecNumber>
    </recommendedName>
</protein>
<evidence type="ECO:0000256" key="5">
    <source>
        <dbReference type="ARBA" id="ARBA00023004"/>
    </source>
</evidence>
<dbReference type="Gene3D" id="1.20.1260.10">
    <property type="match status" value="1"/>
</dbReference>
<feature type="domain" description="Ferritin-like diiron" evidence="7">
    <location>
        <begin position="1"/>
        <end position="146"/>
    </location>
</feature>
<dbReference type="Proteomes" id="UP001320603">
    <property type="component" value="Chromosome"/>
</dbReference>
<dbReference type="InterPro" id="IPR009040">
    <property type="entry name" value="Ferritin-like_diiron"/>
</dbReference>
<dbReference type="SUPFAM" id="SSF47240">
    <property type="entry name" value="Ferritin-like"/>
    <property type="match status" value="1"/>
</dbReference>
<dbReference type="PANTHER" id="PTHR11431">
    <property type="entry name" value="FERRITIN"/>
    <property type="match status" value="1"/>
</dbReference>
<evidence type="ECO:0000256" key="1">
    <source>
        <dbReference type="ARBA" id="ARBA00006950"/>
    </source>
</evidence>
<keyword evidence="5 6" id="KW-0408">Iron</keyword>
<keyword evidence="4" id="KW-0560">Oxidoreductase</keyword>
<evidence type="ECO:0000313" key="9">
    <source>
        <dbReference type="Proteomes" id="UP001320603"/>
    </source>
</evidence>